<evidence type="ECO:0000313" key="4">
    <source>
        <dbReference type="Proteomes" id="UP001499987"/>
    </source>
</evidence>
<evidence type="ECO:0000256" key="2">
    <source>
        <dbReference type="SAM" id="Phobius"/>
    </source>
</evidence>
<keyword evidence="2" id="KW-1133">Transmembrane helix</keyword>
<comment type="caution">
    <text evidence="3">The sequence shown here is derived from an EMBL/GenBank/DDBJ whole genome shotgun (WGS) entry which is preliminary data.</text>
</comment>
<feature type="transmembrane region" description="Helical" evidence="2">
    <location>
        <begin position="136"/>
        <end position="156"/>
    </location>
</feature>
<dbReference type="Proteomes" id="UP001499987">
    <property type="component" value="Unassembled WGS sequence"/>
</dbReference>
<feature type="transmembrane region" description="Helical" evidence="2">
    <location>
        <begin position="64"/>
        <end position="86"/>
    </location>
</feature>
<feature type="compositionally biased region" description="Pro residues" evidence="1">
    <location>
        <begin position="174"/>
        <end position="183"/>
    </location>
</feature>
<evidence type="ECO:0008006" key="5">
    <source>
        <dbReference type="Google" id="ProtNLM"/>
    </source>
</evidence>
<sequence>MAYGGNTLPGHGPGREPGRGLTAIGVLLLVYLGIFAIAVVVSIMQGNYGYLIGMARRQADLPALAVAAYFTPLAVTLASTAVLAVLAFRGVSWVRPAAAVLLLVTTLSASGQQLFAQLTTLRLHNVFDLPFDAMFIMLQPYFALAVAVAVTVVGIATRAPRPGPGATGPFAPTYLPPAPPAPASGPTSPADGPNPAP</sequence>
<evidence type="ECO:0000313" key="3">
    <source>
        <dbReference type="EMBL" id="GAA1077998.1"/>
    </source>
</evidence>
<evidence type="ECO:0000256" key="1">
    <source>
        <dbReference type="SAM" id="MobiDB-lite"/>
    </source>
</evidence>
<accession>A0ABN1TEB8</accession>
<keyword evidence="4" id="KW-1185">Reference proteome</keyword>
<feature type="transmembrane region" description="Helical" evidence="2">
    <location>
        <begin position="98"/>
        <end position="116"/>
    </location>
</feature>
<dbReference type="EMBL" id="BAAALD010000013">
    <property type="protein sequence ID" value="GAA1077998.1"/>
    <property type="molecule type" value="Genomic_DNA"/>
</dbReference>
<reference evidence="3 4" key="1">
    <citation type="journal article" date="2019" name="Int. J. Syst. Evol. Microbiol.">
        <title>The Global Catalogue of Microorganisms (GCM) 10K type strain sequencing project: providing services to taxonomists for standard genome sequencing and annotation.</title>
        <authorList>
            <consortium name="The Broad Institute Genomics Platform"/>
            <consortium name="The Broad Institute Genome Sequencing Center for Infectious Disease"/>
            <person name="Wu L."/>
            <person name="Ma J."/>
        </authorList>
    </citation>
    <scope>NUCLEOTIDE SEQUENCE [LARGE SCALE GENOMIC DNA]</scope>
    <source>
        <strain evidence="3 4">JCM 13002</strain>
    </source>
</reference>
<name>A0ABN1TEB8_9ACTN</name>
<keyword evidence="2" id="KW-0472">Membrane</keyword>
<proteinExistence type="predicted"/>
<organism evidence="3 4">
    <name type="scientific">Kitasatospora arboriphila</name>
    <dbReference type="NCBI Taxonomy" id="258052"/>
    <lineage>
        <taxon>Bacteria</taxon>
        <taxon>Bacillati</taxon>
        <taxon>Actinomycetota</taxon>
        <taxon>Actinomycetes</taxon>
        <taxon>Kitasatosporales</taxon>
        <taxon>Streptomycetaceae</taxon>
        <taxon>Kitasatospora</taxon>
    </lineage>
</organism>
<gene>
    <name evidence="3" type="ORF">GCM10009663_19840</name>
</gene>
<feature type="transmembrane region" description="Helical" evidence="2">
    <location>
        <begin position="21"/>
        <end position="44"/>
    </location>
</feature>
<dbReference type="RefSeq" id="WP_344623137.1">
    <property type="nucleotide sequence ID" value="NZ_BAAALD010000013.1"/>
</dbReference>
<keyword evidence="2" id="KW-0812">Transmembrane</keyword>
<protein>
    <recommendedName>
        <fullName evidence="5">DUF2637 domain-containing protein</fullName>
    </recommendedName>
</protein>
<feature type="region of interest" description="Disordered" evidence="1">
    <location>
        <begin position="162"/>
        <end position="197"/>
    </location>
</feature>